<feature type="domain" description="B12-binding N-terminal" evidence="4">
    <location>
        <begin position="8"/>
        <end position="102"/>
    </location>
</feature>
<dbReference type="SMART" id="SM01018">
    <property type="entry name" value="B12-binding_2"/>
    <property type="match status" value="1"/>
</dbReference>
<dbReference type="SUPFAM" id="SSF52242">
    <property type="entry name" value="Cobalamin (vitamin B12)-binding domain"/>
    <property type="match status" value="1"/>
</dbReference>
<dbReference type="EMBL" id="VSSQ01001457">
    <property type="protein sequence ID" value="MPM08507.1"/>
    <property type="molecule type" value="Genomic_DNA"/>
</dbReference>
<reference evidence="5" key="1">
    <citation type="submission" date="2019-08" db="EMBL/GenBank/DDBJ databases">
        <authorList>
            <person name="Kucharzyk K."/>
            <person name="Murdoch R.W."/>
            <person name="Higgins S."/>
            <person name="Loffler F."/>
        </authorList>
    </citation>
    <scope>NUCLEOTIDE SEQUENCE</scope>
</reference>
<dbReference type="PROSITE" id="PS51332">
    <property type="entry name" value="B12_BINDING"/>
    <property type="match status" value="1"/>
</dbReference>
<dbReference type="InterPro" id="IPR036724">
    <property type="entry name" value="Cobalamin-bd_sf"/>
</dbReference>
<dbReference type="AlphaFoldDB" id="A0A644WXS2"/>
<evidence type="ECO:0000256" key="2">
    <source>
        <dbReference type="ARBA" id="ARBA00023285"/>
    </source>
</evidence>
<keyword evidence="2" id="KW-0170">Cobalt</keyword>
<proteinExistence type="predicted"/>
<dbReference type="InterPro" id="IPR006158">
    <property type="entry name" value="Cobalamin-bd"/>
</dbReference>
<name>A0A644WXS2_9ZZZZ</name>
<evidence type="ECO:0000256" key="1">
    <source>
        <dbReference type="ARBA" id="ARBA00022723"/>
    </source>
</evidence>
<dbReference type="PROSITE" id="PS51337">
    <property type="entry name" value="B12_BINDING_NTER"/>
    <property type="match status" value="1"/>
</dbReference>
<dbReference type="InterPro" id="IPR036594">
    <property type="entry name" value="Meth_synthase_dom"/>
</dbReference>
<dbReference type="PANTHER" id="PTHR45833">
    <property type="entry name" value="METHIONINE SYNTHASE"/>
    <property type="match status" value="1"/>
</dbReference>
<dbReference type="GO" id="GO:0008705">
    <property type="term" value="F:methionine synthase activity"/>
    <property type="evidence" value="ECO:0007669"/>
    <property type="project" value="TreeGrafter"/>
</dbReference>
<dbReference type="GO" id="GO:0046872">
    <property type="term" value="F:metal ion binding"/>
    <property type="evidence" value="ECO:0007669"/>
    <property type="project" value="UniProtKB-KW"/>
</dbReference>
<sequence length="225" mass="24162">MENLLEQIALCIQRGKIDAVTAYPPDMKGMKGAGELTLDALNSGIDANRILSEALIPAMSIVGDLFRENKLFVPQVLMSAKAMSTAMVHLKPYFNSGAIAKRGTFVIGTVSGDLHDIGNNLVAMMVEGNGWSVIDLGVDVKSEKFIEAAQMYPDAIIGMSALLTTTMESMKKSVGDLKNNYPKRKIVVGGAPLSHKFASEIGADLFAPDPTSLIQYLNTNIIIQS</sequence>
<dbReference type="EC" id="5.4.99.1" evidence="5"/>
<dbReference type="GO" id="GO:0050667">
    <property type="term" value="P:homocysteine metabolic process"/>
    <property type="evidence" value="ECO:0007669"/>
    <property type="project" value="TreeGrafter"/>
</dbReference>
<gene>
    <name evidence="5" type="primary">glmS_24</name>
    <name evidence="5" type="ORF">SDC9_54819</name>
</gene>
<comment type="caution">
    <text evidence="5">The sequence shown here is derived from an EMBL/GenBank/DDBJ whole genome shotgun (WGS) entry which is preliminary data.</text>
</comment>
<dbReference type="GO" id="GO:0031419">
    <property type="term" value="F:cobalamin binding"/>
    <property type="evidence" value="ECO:0007669"/>
    <property type="project" value="InterPro"/>
</dbReference>
<dbReference type="PANTHER" id="PTHR45833:SF1">
    <property type="entry name" value="METHIONINE SYNTHASE"/>
    <property type="match status" value="1"/>
</dbReference>
<accession>A0A644WXS2</accession>
<dbReference type="SUPFAM" id="SSF47644">
    <property type="entry name" value="Methionine synthase domain"/>
    <property type="match status" value="1"/>
</dbReference>
<dbReference type="Gene3D" id="3.40.50.280">
    <property type="entry name" value="Cobalamin-binding domain"/>
    <property type="match status" value="1"/>
</dbReference>
<dbReference type="Pfam" id="PF02607">
    <property type="entry name" value="B12-binding_2"/>
    <property type="match status" value="1"/>
</dbReference>
<keyword evidence="5" id="KW-0413">Isomerase</keyword>
<keyword evidence="1" id="KW-0479">Metal-binding</keyword>
<dbReference type="InterPro" id="IPR050554">
    <property type="entry name" value="Met_Synthase/Corrinoid"/>
</dbReference>
<evidence type="ECO:0000259" key="3">
    <source>
        <dbReference type="PROSITE" id="PS51332"/>
    </source>
</evidence>
<dbReference type="GO" id="GO:0050097">
    <property type="term" value="F:methylaspartate mutase activity"/>
    <property type="evidence" value="ECO:0007669"/>
    <property type="project" value="UniProtKB-EC"/>
</dbReference>
<dbReference type="Gene3D" id="1.10.1240.10">
    <property type="entry name" value="Methionine synthase domain"/>
    <property type="match status" value="1"/>
</dbReference>
<dbReference type="GO" id="GO:0005829">
    <property type="term" value="C:cytosol"/>
    <property type="evidence" value="ECO:0007669"/>
    <property type="project" value="TreeGrafter"/>
</dbReference>
<dbReference type="GO" id="GO:0046653">
    <property type="term" value="P:tetrahydrofolate metabolic process"/>
    <property type="evidence" value="ECO:0007669"/>
    <property type="project" value="TreeGrafter"/>
</dbReference>
<dbReference type="InterPro" id="IPR003759">
    <property type="entry name" value="Cbl-bd_cap"/>
</dbReference>
<evidence type="ECO:0000313" key="5">
    <source>
        <dbReference type="EMBL" id="MPM08507.1"/>
    </source>
</evidence>
<dbReference type="Pfam" id="PF02310">
    <property type="entry name" value="B12-binding"/>
    <property type="match status" value="1"/>
</dbReference>
<evidence type="ECO:0000259" key="4">
    <source>
        <dbReference type="PROSITE" id="PS51337"/>
    </source>
</evidence>
<feature type="domain" description="B12-binding" evidence="3">
    <location>
        <begin position="102"/>
        <end position="225"/>
    </location>
</feature>
<organism evidence="5">
    <name type="scientific">bioreactor metagenome</name>
    <dbReference type="NCBI Taxonomy" id="1076179"/>
    <lineage>
        <taxon>unclassified sequences</taxon>
        <taxon>metagenomes</taxon>
        <taxon>ecological metagenomes</taxon>
    </lineage>
</organism>
<protein>
    <submittedName>
        <fullName evidence="5">Glutamate mutase sigma subunit</fullName>
        <ecNumber evidence="5">5.4.99.1</ecNumber>
    </submittedName>
</protein>